<name>A0A0W1ABN3_9GAMM</name>
<dbReference type="CDD" id="cd01846">
    <property type="entry name" value="fatty_acyltransferase_like"/>
    <property type="match status" value="1"/>
</dbReference>
<dbReference type="OrthoDB" id="5659842at2"/>
<reference evidence="2 3" key="1">
    <citation type="submission" date="2015-11" db="EMBL/GenBank/DDBJ databases">
        <title>Genomic analysis of 38 Legionella species identifies large and diverse effector repertoires.</title>
        <authorList>
            <person name="Burstein D."/>
            <person name="Amaro F."/>
            <person name="Zusman T."/>
            <person name="Lifshitz Z."/>
            <person name="Cohen O."/>
            <person name="Gilbert J.A."/>
            <person name="Pupko T."/>
            <person name="Shuman H.A."/>
            <person name="Segal G."/>
        </authorList>
    </citation>
    <scope>NUCLEOTIDE SEQUENCE [LARGE SCALE GENOMIC DNA]</scope>
    <source>
        <strain evidence="2 3">ATCC 51914</strain>
    </source>
</reference>
<dbReference type="Gene3D" id="3.40.50.1110">
    <property type="entry name" value="SGNH hydrolase"/>
    <property type="match status" value="1"/>
</dbReference>
<dbReference type="InterPro" id="IPR001087">
    <property type="entry name" value="GDSL"/>
</dbReference>
<dbReference type="Proteomes" id="UP000054729">
    <property type="component" value="Unassembled WGS sequence"/>
</dbReference>
<dbReference type="InterPro" id="IPR051058">
    <property type="entry name" value="GDSL_Est/Lipase"/>
</dbReference>
<dbReference type="PANTHER" id="PTHR45648:SF22">
    <property type="entry name" value="GDSL LIPASE_ACYLHYDROLASE FAMILY PROTEIN (AFU_ORTHOLOGUE AFUA_4G14700)"/>
    <property type="match status" value="1"/>
</dbReference>
<organism evidence="2 3">
    <name type="scientific">Legionella waltersii</name>
    <dbReference type="NCBI Taxonomy" id="66969"/>
    <lineage>
        <taxon>Bacteria</taxon>
        <taxon>Pseudomonadati</taxon>
        <taxon>Pseudomonadota</taxon>
        <taxon>Gammaproteobacteria</taxon>
        <taxon>Legionellales</taxon>
        <taxon>Legionellaceae</taxon>
        <taxon>Legionella</taxon>
    </lineage>
</organism>
<keyword evidence="1" id="KW-0378">Hydrolase</keyword>
<dbReference type="Pfam" id="PF00657">
    <property type="entry name" value="Lipase_GDSL"/>
    <property type="match status" value="1"/>
</dbReference>
<dbReference type="STRING" id="66969.Lwal_1527"/>
<protein>
    <submittedName>
        <fullName evidence="2">Putative thermolabile hemolysin</fullName>
    </submittedName>
</protein>
<dbReference type="SUPFAM" id="SSF52266">
    <property type="entry name" value="SGNH hydrolase"/>
    <property type="match status" value="1"/>
</dbReference>
<evidence type="ECO:0000256" key="1">
    <source>
        <dbReference type="ARBA" id="ARBA00022801"/>
    </source>
</evidence>
<dbReference type="RefSeq" id="WP_058480231.1">
    <property type="nucleotide sequence ID" value="NZ_CAAAIQ010000015.1"/>
</dbReference>
<sequence length="524" mass="60190">MPKRIIRRKIFMGDSLSDRGTLDHLKLAGFIPMSLVSGLSSKSPRGRFTNGFLWIDMVGASGIEQLEIDHWRYHLGLKDTPVEDADLADLILAKKLKRNREAFTLDDDKNILFNGARYIRTYCEGGATSADWKEKVTIKPANEGARLVVSNLADKREQLLNDDQRYKVSDQEKAETLVTEWSGANDLITVNSRPSREIADEAVKARIANIEAMIGKGYRNFVLMNLPDLGLTPRYVRKGGEEQENASDCSKYFNQQLAAEVKKLQDKYQDVFLDVFDVSSLLTEVYQDPEKYKFKKELLSTPYTESEAFKKNQENPQEKLEGMSPSEGYMFWDDVHPTADMHAWLAEKYMEKYDAVFDYRSPTIKPGEHSVDKRKEMKKLKDELGLIVPKQFEEMHCSQFPADENIYPSDEHRTKINTIINKIDCHCQKLENGDALAKSKGKVLRHLLDQIYGAKGELSKLTKILNRSAHNDVFNIHRNPKWDRFWQKNTTRTQDELRELVLAVDDALNEAKQRDEESPKVNNA</sequence>
<gene>
    <name evidence="2" type="ORF">Lwal_1527</name>
</gene>
<dbReference type="PATRIC" id="fig|66969.6.peg.1665"/>
<dbReference type="PANTHER" id="PTHR45648">
    <property type="entry name" value="GDSL LIPASE/ACYLHYDROLASE FAMILY PROTEIN (AFU_ORTHOLOGUE AFUA_4G14700)"/>
    <property type="match status" value="1"/>
</dbReference>
<dbReference type="GO" id="GO:0016788">
    <property type="term" value="F:hydrolase activity, acting on ester bonds"/>
    <property type="evidence" value="ECO:0007669"/>
    <property type="project" value="InterPro"/>
</dbReference>
<evidence type="ECO:0000313" key="3">
    <source>
        <dbReference type="Proteomes" id="UP000054729"/>
    </source>
</evidence>
<dbReference type="InterPro" id="IPR036514">
    <property type="entry name" value="SGNH_hydro_sf"/>
</dbReference>
<proteinExistence type="predicted"/>
<evidence type="ECO:0000313" key="2">
    <source>
        <dbReference type="EMBL" id="KTD78757.1"/>
    </source>
</evidence>
<keyword evidence="3" id="KW-1185">Reference proteome</keyword>
<dbReference type="AlphaFoldDB" id="A0A0W1ABN3"/>
<comment type="caution">
    <text evidence="2">The sequence shown here is derived from an EMBL/GenBank/DDBJ whole genome shotgun (WGS) entry which is preliminary data.</text>
</comment>
<accession>A0A0W1ABN3</accession>
<dbReference type="EMBL" id="LNZB01000038">
    <property type="protein sequence ID" value="KTD78757.1"/>
    <property type="molecule type" value="Genomic_DNA"/>
</dbReference>